<dbReference type="Proteomes" id="UP000006230">
    <property type="component" value="Unassembled WGS sequence"/>
</dbReference>
<dbReference type="EMBL" id="AATQ01000006">
    <property type="protein sequence ID" value="EAU47433.1"/>
    <property type="molecule type" value="Genomic_DNA"/>
</dbReference>
<dbReference type="HOGENOM" id="CLU_3390692_0_0_5"/>
<reference evidence="1 2" key="1">
    <citation type="journal article" date="2010" name="J. Bacteriol.">
        <title>Genome sequences of Pelagibaca bermudensis HTCC2601T and Maritimibacter alkaliphilus HTCC2654T, the type strains of two marine Roseobacter genera.</title>
        <authorList>
            <person name="Thrash J.C."/>
            <person name="Cho J.C."/>
            <person name="Ferriera S."/>
            <person name="Johnson J."/>
            <person name="Vergin K.L."/>
            <person name="Giovannoni S.J."/>
        </authorList>
    </citation>
    <scope>NUCLEOTIDE SEQUENCE [LARGE SCALE GENOMIC DNA]</scope>
    <source>
        <strain evidence="2">DSM 26914 / JCM 13377 / KCTC 12554 / HTCC2601</strain>
    </source>
</reference>
<proteinExistence type="predicted"/>
<organism evidence="1 2">
    <name type="scientific">Salipiger bermudensis (strain DSM 26914 / JCM 13377 / KCTC 12554 / HTCC2601)</name>
    <name type="common">Pelagibaca bermudensis</name>
    <dbReference type="NCBI Taxonomy" id="314265"/>
    <lineage>
        <taxon>Bacteria</taxon>
        <taxon>Pseudomonadati</taxon>
        <taxon>Pseudomonadota</taxon>
        <taxon>Alphaproteobacteria</taxon>
        <taxon>Rhodobacterales</taxon>
        <taxon>Roseobacteraceae</taxon>
        <taxon>Salipiger</taxon>
    </lineage>
</organism>
<name>Q0FTL9_SALBH</name>
<gene>
    <name evidence="1" type="ORF">R2601_25881</name>
</gene>
<evidence type="ECO:0000313" key="1">
    <source>
        <dbReference type="EMBL" id="EAU47433.1"/>
    </source>
</evidence>
<dbReference type="STRING" id="314265.R2601_25881"/>
<evidence type="ECO:0000313" key="2">
    <source>
        <dbReference type="Proteomes" id="UP000006230"/>
    </source>
</evidence>
<protein>
    <submittedName>
        <fullName evidence="1">Uncharacterized protein</fullName>
    </submittedName>
</protein>
<sequence>MMVIDPFRFVLACCFLPARNGMLAQLIRGKRF</sequence>
<accession>Q0FTL9</accession>
<comment type="caution">
    <text evidence="1">The sequence shown here is derived from an EMBL/GenBank/DDBJ whole genome shotgun (WGS) entry which is preliminary data.</text>
</comment>
<keyword evidence="2" id="KW-1185">Reference proteome</keyword>
<dbReference type="eggNOG" id="ENOG502ZPN0">
    <property type="taxonomic scope" value="Bacteria"/>
</dbReference>
<dbReference type="AlphaFoldDB" id="Q0FTL9"/>